<dbReference type="Pfam" id="PF15595">
    <property type="entry name" value="Imm51"/>
    <property type="match status" value="1"/>
</dbReference>
<dbReference type="EMBL" id="JAVDTR010000008">
    <property type="protein sequence ID" value="MDR6724635.1"/>
    <property type="molecule type" value="Genomic_DNA"/>
</dbReference>
<accession>A0AAP5H1P8</accession>
<evidence type="ECO:0000313" key="1">
    <source>
        <dbReference type="EMBL" id="MDR6724635.1"/>
    </source>
</evidence>
<name>A0AAP5H1P8_PAEAM</name>
<reference evidence="1" key="1">
    <citation type="submission" date="2023-07" db="EMBL/GenBank/DDBJ databases">
        <title>Sorghum-associated microbial communities from plants grown in Nebraska, USA.</title>
        <authorList>
            <person name="Schachtman D."/>
        </authorList>
    </citation>
    <scope>NUCLEOTIDE SEQUENCE</scope>
    <source>
        <strain evidence="1">BE80</strain>
    </source>
</reference>
<evidence type="ECO:0008006" key="3">
    <source>
        <dbReference type="Google" id="ProtNLM"/>
    </source>
</evidence>
<dbReference type="InterPro" id="IPR028956">
    <property type="entry name" value="Imm51"/>
</dbReference>
<sequence>MPSTLEKELAPFMFIDAQTGSYSVILNVGTYKQEVFESRADEGFEGNGYDWASLAAVFLEENMPELVAVIHFDPEADMFCVYSDTKDALITFTRGFKQACEQHDLIHDLFSRAELD</sequence>
<gene>
    <name evidence="1" type="ORF">J2W91_003103</name>
</gene>
<dbReference type="Proteomes" id="UP001254832">
    <property type="component" value="Unassembled WGS sequence"/>
</dbReference>
<organism evidence="1 2">
    <name type="scientific">Paenibacillus amylolyticus</name>
    <dbReference type="NCBI Taxonomy" id="1451"/>
    <lineage>
        <taxon>Bacteria</taxon>
        <taxon>Bacillati</taxon>
        <taxon>Bacillota</taxon>
        <taxon>Bacilli</taxon>
        <taxon>Bacillales</taxon>
        <taxon>Paenibacillaceae</taxon>
        <taxon>Paenibacillus</taxon>
    </lineage>
</organism>
<proteinExistence type="predicted"/>
<evidence type="ECO:0000313" key="2">
    <source>
        <dbReference type="Proteomes" id="UP001254832"/>
    </source>
</evidence>
<protein>
    <recommendedName>
        <fullName evidence="3">Immunity protein 51</fullName>
    </recommendedName>
</protein>
<comment type="caution">
    <text evidence="1">The sequence shown here is derived from an EMBL/GenBank/DDBJ whole genome shotgun (WGS) entry which is preliminary data.</text>
</comment>
<dbReference type="AlphaFoldDB" id="A0AAP5H1P8"/>
<dbReference type="RefSeq" id="WP_310141138.1">
    <property type="nucleotide sequence ID" value="NZ_JAVDTR010000008.1"/>
</dbReference>